<accession>A0A4U5NI01</accession>
<protein>
    <submittedName>
        <fullName evidence="2">Uncharacterized protein</fullName>
    </submittedName>
</protein>
<reference evidence="2 3" key="1">
    <citation type="journal article" date="2015" name="Genome Biol.">
        <title>Comparative genomics of Steinernema reveals deeply conserved gene regulatory networks.</title>
        <authorList>
            <person name="Dillman A.R."/>
            <person name="Macchietto M."/>
            <person name="Porter C.F."/>
            <person name="Rogers A."/>
            <person name="Williams B."/>
            <person name="Antoshechkin I."/>
            <person name="Lee M.M."/>
            <person name="Goodwin Z."/>
            <person name="Lu X."/>
            <person name="Lewis E.E."/>
            <person name="Goodrich-Blair H."/>
            <person name="Stock S.P."/>
            <person name="Adams B.J."/>
            <person name="Sternberg P.W."/>
            <person name="Mortazavi A."/>
        </authorList>
    </citation>
    <scope>NUCLEOTIDE SEQUENCE [LARGE SCALE GENOMIC DNA]</scope>
    <source>
        <strain evidence="2 3">ALL</strain>
    </source>
</reference>
<feature type="region of interest" description="Disordered" evidence="1">
    <location>
        <begin position="38"/>
        <end position="68"/>
    </location>
</feature>
<keyword evidence="3" id="KW-1185">Reference proteome</keyword>
<evidence type="ECO:0000256" key="1">
    <source>
        <dbReference type="SAM" id="MobiDB-lite"/>
    </source>
</evidence>
<evidence type="ECO:0000313" key="2">
    <source>
        <dbReference type="EMBL" id="TKR82524.1"/>
    </source>
</evidence>
<name>A0A4U5NI01_STECR</name>
<organism evidence="2 3">
    <name type="scientific">Steinernema carpocapsae</name>
    <name type="common">Entomopathogenic nematode</name>
    <dbReference type="NCBI Taxonomy" id="34508"/>
    <lineage>
        <taxon>Eukaryota</taxon>
        <taxon>Metazoa</taxon>
        <taxon>Ecdysozoa</taxon>
        <taxon>Nematoda</taxon>
        <taxon>Chromadorea</taxon>
        <taxon>Rhabditida</taxon>
        <taxon>Tylenchina</taxon>
        <taxon>Panagrolaimomorpha</taxon>
        <taxon>Strongyloidoidea</taxon>
        <taxon>Steinernematidae</taxon>
        <taxon>Steinernema</taxon>
    </lineage>
</organism>
<gene>
    <name evidence="2" type="ORF">L596_016238</name>
</gene>
<sequence>MCFSRVHSSERELIIVNGRVVKETYVVNGQIIRFSQATLPQAGSKTTTSTTSTDLDDDAPVKKKTPQL</sequence>
<evidence type="ECO:0000313" key="3">
    <source>
        <dbReference type="Proteomes" id="UP000298663"/>
    </source>
</evidence>
<dbReference type="AlphaFoldDB" id="A0A4U5NI01"/>
<proteinExistence type="predicted"/>
<dbReference type="EMBL" id="AZBU02000004">
    <property type="protein sequence ID" value="TKR82524.1"/>
    <property type="molecule type" value="Genomic_DNA"/>
</dbReference>
<dbReference type="Proteomes" id="UP000298663">
    <property type="component" value="Unassembled WGS sequence"/>
</dbReference>
<reference evidence="2 3" key="2">
    <citation type="journal article" date="2019" name="G3 (Bethesda)">
        <title>Hybrid Assembly of the Genome of the Entomopathogenic Nematode Steinernema carpocapsae Identifies the X-Chromosome.</title>
        <authorList>
            <person name="Serra L."/>
            <person name="Macchietto M."/>
            <person name="Macias-Munoz A."/>
            <person name="McGill C.J."/>
            <person name="Rodriguez I.M."/>
            <person name="Rodriguez B."/>
            <person name="Murad R."/>
            <person name="Mortazavi A."/>
        </authorList>
    </citation>
    <scope>NUCLEOTIDE SEQUENCE [LARGE SCALE GENOMIC DNA]</scope>
    <source>
        <strain evidence="2 3">ALL</strain>
    </source>
</reference>
<comment type="caution">
    <text evidence="2">The sequence shown here is derived from an EMBL/GenBank/DDBJ whole genome shotgun (WGS) entry which is preliminary data.</text>
</comment>